<dbReference type="PROSITE" id="PS50887">
    <property type="entry name" value="GGDEF"/>
    <property type="match status" value="1"/>
</dbReference>
<dbReference type="InterPro" id="IPR043128">
    <property type="entry name" value="Rev_trsase/Diguanyl_cyclase"/>
</dbReference>
<dbReference type="eggNOG" id="COG3706">
    <property type="taxonomic scope" value="Bacteria"/>
</dbReference>
<dbReference type="NCBIfam" id="TIGR00254">
    <property type="entry name" value="GGDEF"/>
    <property type="match status" value="1"/>
</dbReference>
<evidence type="ECO:0000256" key="1">
    <source>
        <dbReference type="ARBA" id="ARBA00012528"/>
    </source>
</evidence>
<evidence type="ECO:0000313" key="5">
    <source>
        <dbReference type="Proteomes" id="UP000008851"/>
    </source>
</evidence>
<gene>
    <name evidence="4" type="ORF">XOC_0675</name>
</gene>
<proteinExistence type="predicted"/>
<dbReference type="HOGENOM" id="CLU_000445_11_3_6"/>
<dbReference type="InterPro" id="IPR000160">
    <property type="entry name" value="GGDEF_dom"/>
</dbReference>
<dbReference type="KEGG" id="xor:XOC_0675"/>
<dbReference type="InterPro" id="IPR050469">
    <property type="entry name" value="Diguanylate_Cyclase"/>
</dbReference>
<dbReference type="GO" id="GO:0005886">
    <property type="term" value="C:plasma membrane"/>
    <property type="evidence" value="ECO:0007669"/>
    <property type="project" value="TreeGrafter"/>
</dbReference>
<dbReference type="PANTHER" id="PTHR45138">
    <property type="entry name" value="REGULATORY COMPONENTS OF SENSORY TRANSDUCTION SYSTEM"/>
    <property type="match status" value="1"/>
</dbReference>
<dbReference type="PANTHER" id="PTHR45138:SF9">
    <property type="entry name" value="DIGUANYLATE CYCLASE DGCM-RELATED"/>
    <property type="match status" value="1"/>
</dbReference>
<accession>G7TBK3</accession>
<evidence type="ECO:0000259" key="3">
    <source>
        <dbReference type="PROSITE" id="PS50887"/>
    </source>
</evidence>
<evidence type="ECO:0000256" key="2">
    <source>
        <dbReference type="ARBA" id="ARBA00034247"/>
    </source>
</evidence>
<dbReference type="Pfam" id="PF00990">
    <property type="entry name" value="GGDEF"/>
    <property type="match status" value="1"/>
</dbReference>
<dbReference type="CDD" id="cd01949">
    <property type="entry name" value="GGDEF"/>
    <property type="match status" value="1"/>
</dbReference>
<evidence type="ECO:0000313" key="4">
    <source>
        <dbReference type="EMBL" id="AEQ94883.1"/>
    </source>
</evidence>
<comment type="catalytic activity">
    <reaction evidence="2">
        <text>2 GTP = 3',3'-c-di-GMP + 2 diphosphate</text>
        <dbReference type="Rhea" id="RHEA:24898"/>
        <dbReference type="ChEBI" id="CHEBI:33019"/>
        <dbReference type="ChEBI" id="CHEBI:37565"/>
        <dbReference type="ChEBI" id="CHEBI:58805"/>
        <dbReference type="EC" id="2.7.7.65"/>
    </reaction>
</comment>
<dbReference type="SMART" id="SM00267">
    <property type="entry name" value="GGDEF"/>
    <property type="match status" value="1"/>
</dbReference>
<dbReference type="GO" id="GO:0043709">
    <property type="term" value="P:cell adhesion involved in single-species biofilm formation"/>
    <property type="evidence" value="ECO:0007669"/>
    <property type="project" value="TreeGrafter"/>
</dbReference>
<feature type="domain" description="GGDEF" evidence="3">
    <location>
        <begin position="197"/>
        <end position="329"/>
    </location>
</feature>
<dbReference type="GO" id="GO:0052621">
    <property type="term" value="F:diguanylate cyclase activity"/>
    <property type="evidence" value="ECO:0007669"/>
    <property type="project" value="UniProtKB-EC"/>
</dbReference>
<sequence>MRLGAVLGAADVCLFTGGAAMTNAPLLERMVDLTAIRDADLLDLSLLRTVREVCAAEELSLLRIAPDGRSMAETRLRDDGRLSLTMAEIRDAQTRARLAEVHGPGAVVQLQEDGRALLVSPMMEARGIRTCLRVGGARIPGSAAQAMLRGFARFFQNYRSLLDDAQRDALTGLRNRKTFDDVILRLFAGGAESTAEQGVWLGIVDIDHFKRVSDTFGHLYGDEVLLLVAQLMQRAFRQHDLLFRFGGEAFVTVVRGVDRDTAVSLFERFRPAVTQHLFPQVGQVTLSTGIVELTPRPADQRNAGRSRQGALLGQATWPQSRGAVCRADCQRAVAADCASRRQRRSVLSAALR</sequence>
<organism evidence="4 5">
    <name type="scientific">Xanthomonas oryzae pv. oryzicola (strain BLS256)</name>
    <dbReference type="NCBI Taxonomy" id="383407"/>
    <lineage>
        <taxon>Bacteria</taxon>
        <taxon>Pseudomonadati</taxon>
        <taxon>Pseudomonadota</taxon>
        <taxon>Gammaproteobacteria</taxon>
        <taxon>Lysobacterales</taxon>
        <taxon>Lysobacteraceae</taxon>
        <taxon>Xanthomonas</taxon>
    </lineage>
</organism>
<reference evidence="4 5" key="1">
    <citation type="journal article" date="2011" name="J. Bacteriol.">
        <title>Two new complete genome sequences offer insight into host and tissue specificity of plant pathogenic Xanthomonas spp.</title>
        <authorList>
            <person name="Bogdanove A.J."/>
            <person name="Koebnik R."/>
            <person name="Lu H."/>
            <person name="Furutani A."/>
            <person name="Angiuoli S.V."/>
            <person name="Patil P.B."/>
            <person name="Van Sluys M.A."/>
            <person name="Ryan R.P."/>
            <person name="Meyer D.F."/>
            <person name="Han S.W."/>
            <person name="Aparna G."/>
            <person name="Rajaram M."/>
            <person name="Delcher A.L."/>
            <person name="Phillippy A.M."/>
            <person name="Puiu D."/>
            <person name="Schatz M.C."/>
            <person name="Shumway M."/>
            <person name="Sommer D.D."/>
            <person name="Trapnell C."/>
            <person name="Benahmed F."/>
            <person name="Dimitrov G."/>
            <person name="Madupu R."/>
            <person name="Radune D."/>
            <person name="Sullivan S."/>
            <person name="Jha G."/>
            <person name="Ishihara H."/>
            <person name="Lee S.W."/>
            <person name="Pandey A."/>
            <person name="Sharma V."/>
            <person name="Sriariyanun M."/>
            <person name="Szurek B."/>
            <person name="Vera-Cruz C.M."/>
            <person name="Dorman K.S."/>
            <person name="Ronald P.C."/>
            <person name="Verdier V."/>
            <person name="Dow J.M."/>
            <person name="Sonti R.V."/>
            <person name="Tsuge S."/>
            <person name="Brendel V.P."/>
            <person name="Rabinowicz P.D."/>
            <person name="Leach J.E."/>
            <person name="White F.F."/>
            <person name="Salzberg S.L."/>
        </authorList>
    </citation>
    <scope>NUCLEOTIDE SEQUENCE [LARGE SCALE GENOMIC DNA]</scope>
    <source>
        <strain evidence="4 5">BLS256</strain>
    </source>
</reference>
<dbReference type="EC" id="2.7.7.65" evidence="1"/>
<dbReference type="Proteomes" id="UP000008851">
    <property type="component" value="Chromosome"/>
</dbReference>
<dbReference type="GO" id="GO:1902201">
    <property type="term" value="P:negative regulation of bacterial-type flagellum-dependent cell motility"/>
    <property type="evidence" value="ECO:0007669"/>
    <property type="project" value="TreeGrafter"/>
</dbReference>
<name>G7TBK3_XANOB</name>
<dbReference type="InterPro" id="IPR029787">
    <property type="entry name" value="Nucleotide_cyclase"/>
</dbReference>
<protein>
    <recommendedName>
        <fullName evidence="1">diguanylate cyclase</fullName>
        <ecNumber evidence="1">2.7.7.65</ecNumber>
    </recommendedName>
</protein>
<dbReference type="SUPFAM" id="SSF55073">
    <property type="entry name" value="Nucleotide cyclase"/>
    <property type="match status" value="1"/>
</dbReference>
<dbReference type="Gene3D" id="3.30.70.270">
    <property type="match status" value="1"/>
</dbReference>
<dbReference type="EMBL" id="CP003057">
    <property type="protein sequence ID" value="AEQ94883.1"/>
    <property type="molecule type" value="Genomic_DNA"/>
</dbReference>
<dbReference type="AlphaFoldDB" id="G7TBK3"/>